<evidence type="ECO:0000256" key="7">
    <source>
        <dbReference type="ARBA" id="ARBA00022967"/>
    </source>
</evidence>
<keyword evidence="8" id="KW-0249">Electron transport</keyword>
<evidence type="ECO:0000256" key="8">
    <source>
        <dbReference type="ARBA" id="ARBA00022982"/>
    </source>
</evidence>
<keyword evidence="10" id="KW-0186">Copper</keyword>
<evidence type="ECO:0000256" key="15">
    <source>
        <dbReference type="SAM" id="Phobius"/>
    </source>
</evidence>
<evidence type="ECO:0000256" key="6">
    <source>
        <dbReference type="ARBA" id="ARBA00022723"/>
    </source>
</evidence>
<dbReference type="EMBL" id="CP041765">
    <property type="protein sequence ID" value="QDQ97905.1"/>
    <property type="molecule type" value="Genomic_DNA"/>
</dbReference>
<dbReference type="EC" id="7.1.1.9" evidence="3"/>
<comment type="subcellular location">
    <subcellularLocation>
        <location evidence="1">Membrane</location>
        <topology evidence="1">Multi-pass membrane protein</topology>
    </subcellularLocation>
</comment>
<keyword evidence="9 15" id="KW-1133">Transmembrane helix</keyword>
<reference evidence="17 18" key="2">
    <citation type="submission" date="2019-07" db="EMBL/GenBank/DDBJ databases">
        <authorList>
            <person name="Huang Y."/>
        </authorList>
    </citation>
    <scope>NUCLEOTIDE SEQUENCE [LARGE SCALE GENOMIC DNA]</scope>
    <source>
        <strain evidence="17 18">HY188</strain>
    </source>
</reference>
<feature type="domain" description="Cytochrome oxidase subunit II copper A binding" evidence="16">
    <location>
        <begin position="136"/>
        <end position="311"/>
    </location>
</feature>
<comment type="catalytic activity">
    <reaction evidence="14">
        <text>4 Fe(II)-[cytochrome c] + O2 + 8 H(+)(in) = 4 Fe(III)-[cytochrome c] + 2 H2O + 4 H(+)(out)</text>
        <dbReference type="Rhea" id="RHEA:11436"/>
        <dbReference type="Rhea" id="RHEA-COMP:10350"/>
        <dbReference type="Rhea" id="RHEA-COMP:14399"/>
        <dbReference type="ChEBI" id="CHEBI:15377"/>
        <dbReference type="ChEBI" id="CHEBI:15378"/>
        <dbReference type="ChEBI" id="CHEBI:15379"/>
        <dbReference type="ChEBI" id="CHEBI:29033"/>
        <dbReference type="ChEBI" id="CHEBI:29034"/>
        <dbReference type="EC" id="7.1.1.9"/>
    </reaction>
</comment>
<dbReference type="Gene3D" id="1.10.287.90">
    <property type="match status" value="1"/>
</dbReference>
<dbReference type="Gene3D" id="2.60.40.420">
    <property type="entry name" value="Cupredoxins - blue copper proteins"/>
    <property type="match status" value="1"/>
</dbReference>
<keyword evidence="5 15" id="KW-0812">Transmembrane</keyword>
<evidence type="ECO:0000256" key="2">
    <source>
        <dbReference type="ARBA" id="ARBA00007866"/>
    </source>
</evidence>
<feature type="transmembrane region" description="Helical" evidence="15">
    <location>
        <begin position="106"/>
        <end position="124"/>
    </location>
</feature>
<dbReference type="GO" id="GO:0042773">
    <property type="term" value="P:ATP synthesis coupled electron transport"/>
    <property type="evidence" value="ECO:0007669"/>
    <property type="project" value="TreeGrafter"/>
</dbReference>
<dbReference type="Proteomes" id="UP000317344">
    <property type="component" value="Chromosome"/>
</dbReference>
<dbReference type="AlphaFoldDB" id="A0A516X4A4"/>
<evidence type="ECO:0000256" key="11">
    <source>
        <dbReference type="ARBA" id="ARBA00023136"/>
    </source>
</evidence>
<name>A0A516X4A4_9ACTN</name>
<reference evidence="17 18" key="1">
    <citation type="submission" date="2019-07" db="EMBL/GenBank/DDBJ databases">
        <title>Tomitella cavernea sp. nov., an actinomycete isolated from soil.</title>
        <authorList>
            <person name="Cheng J."/>
        </authorList>
    </citation>
    <scope>NUCLEOTIDE SEQUENCE [LARGE SCALE GENOMIC DNA]</scope>
    <source>
        <strain evidence="17 18">HY188</strain>
    </source>
</reference>
<keyword evidence="4" id="KW-0813">Transport</keyword>
<dbReference type="KEGG" id="toy:FO059_12000"/>
<dbReference type="Pfam" id="PF00116">
    <property type="entry name" value="COX2"/>
    <property type="match status" value="1"/>
</dbReference>
<dbReference type="InterPro" id="IPR002429">
    <property type="entry name" value="CcO_II-like_C"/>
</dbReference>
<dbReference type="SUPFAM" id="SSF81464">
    <property type="entry name" value="Cytochrome c oxidase subunit II-like, transmembrane region"/>
    <property type="match status" value="1"/>
</dbReference>
<evidence type="ECO:0000256" key="1">
    <source>
        <dbReference type="ARBA" id="ARBA00004141"/>
    </source>
</evidence>
<dbReference type="PROSITE" id="PS50857">
    <property type="entry name" value="COX2_CUA"/>
    <property type="match status" value="1"/>
</dbReference>
<dbReference type="PANTHER" id="PTHR22888">
    <property type="entry name" value="CYTOCHROME C OXIDASE, SUBUNIT II"/>
    <property type="match status" value="1"/>
</dbReference>
<gene>
    <name evidence="17" type="ORF">FO059_12000</name>
</gene>
<dbReference type="GO" id="GO:0004129">
    <property type="term" value="F:cytochrome-c oxidase activity"/>
    <property type="evidence" value="ECO:0007669"/>
    <property type="project" value="UniProtKB-EC"/>
</dbReference>
<dbReference type="GO" id="GO:0005507">
    <property type="term" value="F:copper ion binding"/>
    <property type="evidence" value="ECO:0007669"/>
    <property type="project" value="InterPro"/>
</dbReference>
<keyword evidence="18" id="KW-1185">Reference proteome</keyword>
<comment type="similarity">
    <text evidence="2">Belongs to the cytochrome c oxidase subunit 2 family.</text>
</comment>
<dbReference type="InterPro" id="IPR036257">
    <property type="entry name" value="Cyt_c_oxidase_su2_TM_sf"/>
</dbReference>
<evidence type="ECO:0000256" key="5">
    <source>
        <dbReference type="ARBA" id="ARBA00022692"/>
    </source>
</evidence>
<evidence type="ECO:0000256" key="10">
    <source>
        <dbReference type="ARBA" id="ARBA00023008"/>
    </source>
</evidence>
<dbReference type="OrthoDB" id="9781261at2"/>
<evidence type="ECO:0000256" key="3">
    <source>
        <dbReference type="ARBA" id="ARBA00012949"/>
    </source>
</evidence>
<dbReference type="InterPro" id="IPR045187">
    <property type="entry name" value="CcO_II"/>
</dbReference>
<keyword evidence="7" id="KW-1278">Translocase</keyword>
<evidence type="ECO:0000256" key="9">
    <source>
        <dbReference type="ARBA" id="ARBA00022989"/>
    </source>
</evidence>
<evidence type="ECO:0000256" key="14">
    <source>
        <dbReference type="ARBA" id="ARBA00047816"/>
    </source>
</evidence>
<sequence length="381" mass="42667">MNVAHGGRRRLVRRIGLAASLGLAGMVLAGCSLTDIKNPILRAGWPEGVTPEAQRMRELWTWSIVAAMAMGMLVWGLVFWTLMFHRKKKNSPEFPRQTQYNVPLELAYTAAPFVAIAVLFFFTVQTQNYVNENPSDPDVTVDVTALQWNWQFGYRQASTAGYDNPPDPSAEDPDRKLNRHFDVSPEVQEAKDRGQTGMREDWSYLYNDQITTVGSTTEIPVLVLPVDQSVRFTLGSRDVIHSFWVPEFLFKRDVMPFPEANQSRNEFTIDKIDSPGAFVGRCAEMCGTYHSMMNFEIRAVPEQLFSEYMEIRDPQRNGGKEVSNADALAALQQQHSKAANPGAVDNACDYNGTDVCTPTAITTHPFEQRFNQAAAAATEGK</sequence>
<evidence type="ECO:0000256" key="12">
    <source>
        <dbReference type="ARBA" id="ARBA00024688"/>
    </source>
</evidence>
<dbReference type="RefSeq" id="WP_143909057.1">
    <property type="nucleotide sequence ID" value="NZ_CP041765.1"/>
</dbReference>
<accession>A0A516X4A4</accession>
<evidence type="ECO:0000313" key="18">
    <source>
        <dbReference type="Proteomes" id="UP000317344"/>
    </source>
</evidence>
<dbReference type="InterPro" id="IPR001505">
    <property type="entry name" value="Copper_CuA"/>
</dbReference>
<dbReference type="InterPro" id="IPR008972">
    <property type="entry name" value="Cupredoxin"/>
</dbReference>
<dbReference type="SUPFAM" id="SSF49503">
    <property type="entry name" value="Cupredoxins"/>
    <property type="match status" value="1"/>
</dbReference>
<evidence type="ECO:0000256" key="4">
    <source>
        <dbReference type="ARBA" id="ARBA00022448"/>
    </source>
</evidence>
<comment type="function">
    <text evidence="12">Subunits I and II form the functional core of the enzyme complex. Electrons originating in cytochrome c are transferred via heme a and Cu(A) to the binuclear center formed by heme a3 and Cu(B).</text>
</comment>
<feature type="transmembrane region" description="Helical" evidence="15">
    <location>
        <begin position="59"/>
        <end position="85"/>
    </location>
</feature>
<evidence type="ECO:0000259" key="16">
    <source>
        <dbReference type="PROSITE" id="PS50857"/>
    </source>
</evidence>
<dbReference type="PANTHER" id="PTHR22888:SF9">
    <property type="entry name" value="CYTOCHROME C OXIDASE SUBUNIT 2"/>
    <property type="match status" value="1"/>
</dbReference>
<protein>
    <recommendedName>
        <fullName evidence="3">cytochrome-c oxidase</fullName>
        <ecNumber evidence="3">7.1.1.9</ecNumber>
    </recommendedName>
    <alternativeName>
        <fullName evidence="13">Cytochrome aa3 subunit 2</fullName>
    </alternativeName>
</protein>
<organism evidence="17 18">
    <name type="scientific">Tomitella fengzijianii</name>
    <dbReference type="NCBI Taxonomy" id="2597660"/>
    <lineage>
        <taxon>Bacteria</taxon>
        <taxon>Bacillati</taxon>
        <taxon>Actinomycetota</taxon>
        <taxon>Actinomycetes</taxon>
        <taxon>Mycobacteriales</taxon>
        <taxon>Tomitella</taxon>
    </lineage>
</organism>
<dbReference type="GO" id="GO:0016020">
    <property type="term" value="C:membrane"/>
    <property type="evidence" value="ECO:0007669"/>
    <property type="project" value="UniProtKB-SubCell"/>
</dbReference>
<keyword evidence="11 15" id="KW-0472">Membrane</keyword>
<evidence type="ECO:0000313" key="17">
    <source>
        <dbReference type="EMBL" id="QDQ97905.1"/>
    </source>
</evidence>
<dbReference type="PRINTS" id="PR01166">
    <property type="entry name" value="CYCOXIDASEII"/>
</dbReference>
<proteinExistence type="inferred from homology"/>
<dbReference type="PROSITE" id="PS00078">
    <property type="entry name" value="COX2"/>
    <property type="match status" value="1"/>
</dbReference>
<keyword evidence="6" id="KW-0479">Metal-binding</keyword>
<evidence type="ECO:0000256" key="13">
    <source>
        <dbReference type="ARBA" id="ARBA00031399"/>
    </source>
</evidence>